<name>A0A1I4TMG9_9PROT</name>
<dbReference type="Proteomes" id="UP000183287">
    <property type="component" value="Unassembled WGS sequence"/>
</dbReference>
<evidence type="ECO:0000313" key="2">
    <source>
        <dbReference type="Proteomes" id="UP000183287"/>
    </source>
</evidence>
<evidence type="ECO:0000313" key="1">
    <source>
        <dbReference type="EMBL" id="SFM77942.1"/>
    </source>
</evidence>
<reference evidence="2" key="1">
    <citation type="submission" date="2016-10" db="EMBL/GenBank/DDBJ databases">
        <authorList>
            <person name="Varghese N."/>
            <person name="Submissions S."/>
        </authorList>
    </citation>
    <scope>NUCLEOTIDE SEQUENCE [LARGE SCALE GENOMIC DNA]</scope>
    <source>
        <strain evidence="2">Nm44</strain>
    </source>
</reference>
<keyword evidence="2" id="KW-1185">Reference proteome</keyword>
<dbReference type="EMBL" id="FOUB01000052">
    <property type="protein sequence ID" value="SFM77942.1"/>
    <property type="molecule type" value="Genomic_DNA"/>
</dbReference>
<accession>A0A1I4TMG9</accession>
<organism evidence="1 2">
    <name type="scientific">Nitrosomonas communis</name>
    <dbReference type="NCBI Taxonomy" id="44574"/>
    <lineage>
        <taxon>Bacteria</taxon>
        <taxon>Pseudomonadati</taxon>
        <taxon>Pseudomonadota</taxon>
        <taxon>Betaproteobacteria</taxon>
        <taxon>Nitrosomonadales</taxon>
        <taxon>Nitrosomonadaceae</taxon>
        <taxon>Nitrosomonas</taxon>
    </lineage>
</organism>
<gene>
    <name evidence="1" type="ORF">SAMN05421863_105225</name>
</gene>
<proteinExistence type="predicted"/>
<protein>
    <submittedName>
        <fullName evidence="1">Uncharacterized protein</fullName>
    </submittedName>
</protein>
<sequence length="50" mass="5869">MLKLSNRVHEVKPRPLTFDISKWGKYFRVSYATVSWVIKEVEGENVKCKA</sequence>
<dbReference type="AlphaFoldDB" id="A0A1I4TMG9"/>